<accession>A0ABP2T1I2</accession>
<dbReference type="EMBL" id="ALYM01000001">
    <property type="protein sequence ID" value="EMG26546.1"/>
    <property type="molecule type" value="Genomic_DNA"/>
</dbReference>
<sequence>MKIELFYREPKSGSEYRGKESLIEFEARVNDFMTDKQVINIKIQGDEERPFIMVVYNDNH</sequence>
<reference evidence="1 2" key="1">
    <citation type="journal article" date="2013" name="PLoS ONE">
        <title>Comparative Genomic Characterization of Three Streptococcus parauberis Strains in Fish Pathogen, as Assessed by Wide-Genome Analyses.</title>
        <authorList>
            <person name="Nho S.W."/>
            <person name="Hikima J."/>
            <person name="Park S.B."/>
            <person name="Jang H.B."/>
            <person name="Cha I.S."/>
            <person name="Yasuike M."/>
            <person name="Nakamura Y."/>
            <person name="Fujiwara A."/>
            <person name="Sano M."/>
            <person name="Kanai K."/>
            <person name="Kondo H."/>
            <person name="Hirono I."/>
            <person name="Takeyama H."/>
            <person name="Aoki T."/>
            <person name="Jung T.S."/>
        </authorList>
    </citation>
    <scope>NUCLEOTIDE SEQUENCE [LARGE SCALE GENOMIC DNA]</scope>
    <source>
        <strain evidence="1 2">KRS-02083</strain>
    </source>
</reference>
<name>A0ABP2T1I2_9STRE</name>
<evidence type="ECO:0008006" key="3">
    <source>
        <dbReference type="Google" id="ProtNLM"/>
    </source>
</evidence>
<keyword evidence="2" id="KW-1185">Reference proteome</keyword>
<comment type="caution">
    <text evidence="1">The sequence shown here is derived from an EMBL/GenBank/DDBJ whole genome shotgun (WGS) entry which is preliminary data.</text>
</comment>
<evidence type="ECO:0000313" key="2">
    <source>
        <dbReference type="Proteomes" id="UP000011769"/>
    </source>
</evidence>
<protein>
    <recommendedName>
        <fullName evidence="3">Phage protein</fullName>
    </recommendedName>
</protein>
<proteinExistence type="predicted"/>
<dbReference type="Proteomes" id="UP000011769">
    <property type="component" value="Unassembled WGS sequence"/>
</dbReference>
<evidence type="ECO:0000313" key="1">
    <source>
        <dbReference type="EMBL" id="EMG26546.1"/>
    </source>
</evidence>
<organism evidence="1 2">
    <name type="scientific">Streptococcus parauberis KRS-02083</name>
    <dbReference type="NCBI Taxonomy" id="1207545"/>
    <lineage>
        <taxon>Bacteria</taxon>
        <taxon>Bacillati</taxon>
        <taxon>Bacillota</taxon>
        <taxon>Bacilli</taxon>
        <taxon>Lactobacillales</taxon>
        <taxon>Streptococcaceae</taxon>
        <taxon>Streptococcus</taxon>
    </lineage>
</organism>
<dbReference type="RefSeq" id="WP_004234763.1">
    <property type="nucleotide sequence ID" value="NZ_ALYM01000001.1"/>
</dbReference>
<gene>
    <name evidence="1" type="ORF">SPJ1_0508</name>
</gene>